<feature type="region of interest" description="Disordered" evidence="18">
    <location>
        <begin position="487"/>
        <end position="511"/>
    </location>
</feature>
<evidence type="ECO:0000256" key="13">
    <source>
        <dbReference type="ARBA" id="ARBA00023004"/>
    </source>
</evidence>
<evidence type="ECO:0000256" key="1">
    <source>
        <dbReference type="ARBA" id="ARBA00000085"/>
    </source>
</evidence>
<dbReference type="Gene3D" id="6.10.340.10">
    <property type="match status" value="1"/>
</dbReference>
<dbReference type="Proteomes" id="UP000290365">
    <property type="component" value="Chromosome"/>
</dbReference>
<name>A0A4P6JKB4_KTERU</name>
<dbReference type="GO" id="GO:0000155">
    <property type="term" value="F:phosphorelay sensor kinase activity"/>
    <property type="evidence" value="ECO:0007669"/>
    <property type="project" value="InterPro"/>
</dbReference>
<dbReference type="CDD" id="cd06225">
    <property type="entry name" value="HAMP"/>
    <property type="match status" value="1"/>
</dbReference>
<keyword evidence="14" id="KW-0902">Two-component regulatory system</keyword>
<dbReference type="SUPFAM" id="SSF158472">
    <property type="entry name" value="HAMP domain-like"/>
    <property type="match status" value="1"/>
</dbReference>
<evidence type="ECO:0000256" key="18">
    <source>
        <dbReference type="SAM" id="MobiDB-lite"/>
    </source>
</evidence>
<dbReference type="PROSITE" id="PS50885">
    <property type="entry name" value="HAMP"/>
    <property type="match status" value="1"/>
</dbReference>
<dbReference type="InterPro" id="IPR003594">
    <property type="entry name" value="HATPase_dom"/>
</dbReference>
<evidence type="ECO:0000256" key="17">
    <source>
        <dbReference type="ARBA" id="ARBA00030800"/>
    </source>
</evidence>
<dbReference type="GO" id="GO:0046983">
    <property type="term" value="F:protein dimerization activity"/>
    <property type="evidence" value="ECO:0007669"/>
    <property type="project" value="InterPro"/>
</dbReference>
<evidence type="ECO:0000256" key="7">
    <source>
        <dbReference type="ARBA" id="ARBA00022485"/>
    </source>
</evidence>
<dbReference type="GO" id="GO:0051539">
    <property type="term" value="F:4 iron, 4 sulfur cluster binding"/>
    <property type="evidence" value="ECO:0007669"/>
    <property type="project" value="UniProtKB-KW"/>
</dbReference>
<keyword evidence="19" id="KW-0812">Transmembrane</keyword>
<comment type="function">
    <text evidence="16">Member of the two-component regulatory system NreB/NreC involved in the control of dissimilatory nitrate/nitrite reduction in response to oxygen. NreB functions as a direct oxygen sensor histidine kinase which is autophosphorylated, in the absence of oxygen, probably at the conserved histidine residue, and transfers its phosphate group probably to a conserved aspartate residue of NreC. NreB/NreC activates the expression of the nitrate (narGHJI) and nitrite (nir) reductase operons, as well as the putative nitrate transporter gene narT.</text>
</comment>
<comment type="cofactor">
    <cofactor evidence="2">
        <name>[4Fe-4S] cluster</name>
        <dbReference type="ChEBI" id="CHEBI:49883"/>
    </cofactor>
</comment>
<evidence type="ECO:0000256" key="2">
    <source>
        <dbReference type="ARBA" id="ARBA00001966"/>
    </source>
</evidence>
<evidence type="ECO:0000313" key="23">
    <source>
        <dbReference type="Proteomes" id="UP000290365"/>
    </source>
</evidence>
<keyword evidence="12" id="KW-0418">Kinase</keyword>
<gene>
    <name evidence="22" type="ORF">EPA93_06100</name>
</gene>
<dbReference type="InterPro" id="IPR004358">
    <property type="entry name" value="Sig_transdc_His_kin-like_C"/>
</dbReference>
<dbReference type="EMBL" id="CP035758">
    <property type="protein sequence ID" value="QBD75598.1"/>
    <property type="molecule type" value="Genomic_DNA"/>
</dbReference>
<evidence type="ECO:0000256" key="11">
    <source>
        <dbReference type="ARBA" id="ARBA00022723"/>
    </source>
</evidence>
<evidence type="ECO:0000256" key="14">
    <source>
        <dbReference type="ARBA" id="ARBA00023012"/>
    </source>
</evidence>
<dbReference type="OrthoDB" id="9781904at2"/>
<evidence type="ECO:0000256" key="4">
    <source>
        <dbReference type="ARBA" id="ARBA00004496"/>
    </source>
</evidence>
<evidence type="ECO:0000256" key="9">
    <source>
        <dbReference type="ARBA" id="ARBA00022553"/>
    </source>
</evidence>
<comment type="subcellular location">
    <subcellularLocation>
        <location evidence="4">Cytoplasm</location>
    </subcellularLocation>
    <subcellularLocation>
        <location evidence="3">Membrane</location>
    </subcellularLocation>
</comment>
<dbReference type="InterPro" id="IPR005467">
    <property type="entry name" value="His_kinase_dom"/>
</dbReference>
<dbReference type="InterPro" id="IPR003660">
    <property type="entry name" value="HAMP_dom"/>
</dbReference>
<evidence type="ECO:0000259" key="21">
    <source>
        <dbReference type="PROSITE" id="PS50885"/>
    </source>
</evidence>
<dbReference type="EC" id="2.7.13.3" evidence="5"/>
<evidence type="ECO:0000256" key="19">
    <source>
        <dbReference type="SAM" id="Phobius"/>
    </source>
</evidence>
<dbReference type="CDD" id="cd16917">
    <property type="entry name" value="HATPase_UhpB-NarQ-NarX-like"/>
    <property type="match status" value="1"/>
</dbReference>
<organism evidence="22 23">
    <name type="scientific">Ktedonosporobacter rubrisoli</name>
    <dbReference type="NCBI Taxonomy" id="2509675"/>
    <lineage>
        <taxon>Bacteria</taxon>
        <taxon>Bacillati</taxon>
        <taxon>Chloroflexota</taxon>
        <taxon>Ktedonobacteria</taxon>
        <taxon>Ktedonobacterales</taxon>
        <taxon>Ktedonosporobacteraceae</taxon>
        <taxon>Ktedonosporobacter</taxon>
    </lineage>
</organism>
<evidence type="ECO:0000256" key="8">
    <source>
        <dbReference type="ARBA" id="ARBA00022490"/>
    </source>
</evidence>
<dbReference type="Pfam" id="PF07730">
    <property type="entry name" value="HisKA_3"/>
    <property type="match status" value="1"/>
</dbReference>
<dbReference type="KEGG" id="kbs:EPA93_06100"/>
<evidence type="ECO:0000256" key="3">
    <source>
        <dbReference type="ARBA" id="ARBA00004370"/>
    </source>
</evidence>
<dbReference type="GO" id="GO:0005737">
    <property type="term" value="C:cytoplasm"/>
    <property type="evidence" value="ECO:0007669"/>
    <property type="project" value="UniProtKB-SubCell"/>
</dbReference>
<keyword evidence="10" id="KW-0808">Transferase</keyword>
<dbReference type="GO" id="GO:0016020">
    <property type="term" value="C:membrane"/>
    <property type="evidence" value="ECO:0007669"/>
    <property type="project" value="UniProtKB-SubCell"/>
</dbReference>
<keyword evidence="13" id="KW-0408">Iron</keyword>
<evidence type="ECO:0000256" key="16">
    <source>
        <dbReference type="ARBA" id="ARBA00024827"/>
    </source>
</evidence>
<feature type="domain" description="Histidine kinase" evidence="20">
    <location>
        <begin position="295"/>
        <end position="484"/>
    </location>
</feature>
<dbReference type="InterPro" id="IPR011712">
    <property type="entry name" value="Sig_transdc_His_kin_sub3_dim/P"/>
</dbReference>
<reference evidence="22 23" key="1">
    <citation type="submission" date="2019-01" db="EMBL/GenBank/DDBJ databases">
        <title>Ktedonosporobacter rubrisoli SCAWS-G2.</title>
        <authorList>
            <person name="Huang Y."/>
            <person name="Yan B."/>
        </authorList>
    </citation>
    <scope>NUCLEOTIDE SEQUENCE [LARGE SCALE GENOMIC DNA]</scope>
    <source>
        <strain evidence="22 23">SCAWS-G2</strain>
    </source>
</reference>
<evidence type="ECO:0000259" key="20">
    <source>
        <dbReference type="PROSITE" id="PS50109"/>
    </source>
</evidence>
<dbReference type="PROSITE" id="PS50109">
    <property type="entry name" value="HIS_KIN"/>
    <property type="match status" value="1"/>
</dbReference>
<dbReference type="GO" id="GO:0046872">
    <property type="term" value="F:metal ion binding"/>
    <property type="evidence" value="ECO:0007669"/>
    <property type="project" value="UniProtKB-KW"/>
</dbReference>
<dbReference type="Gene3D" id="3.30.565.10">
    <property type="entry name" value="Histidine kinase-like ATPase, C-terminal domain"/>
    <property type="match status" value="1"/>
</dbReference>
<dbReference type="SMART" id="SM00304">
    <property type="entry name" value="HAMP"/>
    <property type="match status" value="1"/>
</dbReference>
<feature type="domain" description="HAMP" evidence="21">
    <location>
        <begin position="226"/>
        <end position="278"/>
    </location>
</feature>
<dbReference type="AlphaFoldDB" id="A0A4P6JKB4"/>
<accession>A0A4P6JKB4</accession>
<keyword evidence="7" id="KW-0004">4Fe-4S</keyword>
<evidence type="ECO:0000256" key="10">
    <source>
        <dbReference type="ARBA" id="ARBA00022679"/>
    </source>
</evidence>
<dbReference type="PRINTS" id="PR00344">
    <property type="entry name" value="BCTRLSENSOR"/>
</dbReference>
<feature type="transmembrane region" description="Helical" evidence="19">
    <location>
        <begin position="20"/>
        <end position="47"/>
    </location>
</feature>
<dbReference type="Gene3D" id="1.20.5.1930">
    <property type="match status" value="1"/>
</dbReference>
<comment type="catalytic activity">
    <reaction evidence="1">
        <text>ATP + protein L-histidine = ADP + protein N-phospho-L-histidine.</text>
        <dbReference type="EC" id="2.7.13.3"/>
    </reaction>
</comment>
<keyword evidence="19" id="KW-0472">Membrane</keyword>
<sequence length="511" mass="57295">MRARMKLIAIRKSLSQFRQLQWKLTLLYAFSCIITIELIGFGLYLLLIGIATQETLKLDLQILAQQATPFFYRSEPDPESLQAWLGIQLRITPYQLQELADLEHGFFGVVDQQGRTIAATGGSITAPTGARASQLSPQASKLLNSILQGKSSAEVEILQETGRSTLLIAPIRMPDKTIRGALLLKADPPTWQEILAGLRTRVLPNLLLAGILACLGGPLAGWLTARYFVGRFKRLQEAVDGWSQGDFSLQINDRSADEMGHFANRLNAMALQLQQLLQTQQKLAIIEERNRLARDLHDSVKQQVFAISMQAGAALLYLEKDKPRTHKHLQAIDQLAYQAQQELVSILQELRPSALEELGLTAALREYVLNWSRQNEIMLKLALQEITDLPWKAGEALLRVVQEALSNVSRHSKARQIYVRLEREQDEVFLEISDDGIGFEPEQVATGLGLADMQTRLQRLEGRLSIESSPGQGTRIVATYQLSVNRSSKDLRPCQRQPERPDHSAKTSNRE</sequence>
<dbReference type="PANTHER" id="PTHR24421">
    <property type="entry name" value="NITRATE/NITRITE SENSOR PROTEIN NARX-RELATED"/>
    <property type="match status" value="1"/>
</dbReference>
<dbReference type="Pfam" id="PF02518">
    <property type="entry name" value="HATPase_c"/>
    <property type="match status" value="1"/>
</dbReference>
<keyword evidence="19" id="KW-1133">Transmembrane helix</keyword>
<keyword evidence="23" id="KW-1185">Reference proteome</keyword>
<keyword evidence="15" id="KW-0411">Iron-sulfur</keyword>
<protein>
    <recommendedName>
        <fullName evidence="6">Oxygen sensor histidine kinase NreB</fullName>
        <ecNumber evidence="5">2.7.13.3</ecNumber>
    </recommendedName>
    <alternativeName>
        <fullName evidence="17">Nitrogen regulation protein B</fullName>
    </alternativeName>
</protein>
<evidence type="ECO:0000313" key="22">
    <source>
        <dbReference type="EMBL" id="QBD75598.1"/>
    </source>
</evidence>
<evidence type="ECO:0000256" key="15">
    <source>
        <dbReference type="ARBA" id="ARBA00023014"/>
    </source>
</evidence>
<keyword evidence="9" id="KW-0597">Phosphoprotein</keyword>
<evidence type="ECO:0000256" key="12">
    <source>
        <dbReference type="ARBA" id="ARBA00022777"/>
    </source>
</evidence>
<dbReference type="InterPro" id="IPR036890">
    <property type="entry name" value="HATPase_C_sf"/>
</dbReference>
<keyword evidence="8" id="KW-0963">Cytoplasm</keyword>
<dbReference type="SMART" id="SM00387">
    <property type="entry name" value="HATPase_c"/>
    <property type="match status" value="1"/>
</dbReference>
<dbReference type="InterPro" id="IPR050482">
    <property type="entry name" value="Sensor_HK_TwoCompSys"/>
</dbReference>
<keyword evidence="11" id="KW-0479">Metal-binding</keyword>
<evidence type="ECO:0000256" key="6">
    <source>
        <dbReference type="ARBA" id="ARBA00017322"/>
    </source>
</evidence>
<evidence type="ECO:0000256" key="5">
    <source>
        <dbReference type="ARBA" id="ARBA00012438"/>
    </source>
</evidence>
<dbReference type="SUPFAM" id="SSF55874">
    <property type="entry name" value="ATPase domain of HSP90 chaperone/DNA topoisomerase II/histidine kinase"/>
    <property type="match status" value="1"/>
</dbReference>
<proteinExistence type="predicted"/>